<comment type="caution">
    <text evidence="3">The sequence shown here is derived from an EMBL/GenBank/DDBJ whole genome shotgun (WGS) entry which is preliminary data.</text>
</comment>
<feature type="transmembrane region" description="Helical" evidence="2">
    <location>
        <begin position="42"/>
        <end position="60"/>
    </location>
</feature>
<keyword evidence="2" id="KW-1133">Transmembrane helix</keyword>
<evidence type="ECO:0000256" key="1">
    <source>
        <dbReference type="SAM" id="MobiDB-lite"/>
    </source>
</evidence>
<name>A0AAV8T9E2_9ROSI</name>
<dbReference type="Proteomes" id="UP001159364">
    <property type="component" value="Linkage Group LG06"/>
</dbReference>
<evidence type="ECO:0000256" key="2">
    <source>
        <dbReference type="SAM" id="Phobius"/>
    </source>
</evidence>
<organism evidence="3 4">
    <name type="scientific">Erythroxylum novogranatense</name>
    <dbReference type="NCBI Taxonomy" id="1862640"/>
    <lineage>
        <taxon>Eukaryota</taxon>
        <taxon>Viridiplantae</taxon>
        <taxon>Streptophyta</taxon>
        <taxon>Embryophyta</taxon>
        <taxon>Tracheophyta</taxon>
        <taxon>Spermatophyta</taxon>
        <taxon>Magnoliopsida</taxon>
        <taxon>eudicotyledons</taxon>
        <taxon>Gunneridae</taxon>
        <taxon>Pentapetalae</taxon>
        <taxon>rosids</taxon>
        <taxon>fabids</taxon>
        <taxon>Malpighiales</taxon>
        <taxon>Erythroxylaceae</taxon>
        <taxon>Erythroxylum</taxon>
    </lineage>
</organism>
<proteinExistence type="predicted"/>
<feature type="compositionally biased region" description="Low complexity" evidence="1">
    <location>
        <begin position="126"/>
        <end position="144"/>
    </location>
</feature>
<feature type="region of interest" description="Disordered" evidence="1">
    <location>
        <begin position="1"/>
        <end position="20"/>
    </location>
</feature>
<accession>A0AAV8T9E2</accession>
<feature type="compositionally biased region" description="Polar residues" evidence="1">
    <location>
        <begin position="90"/>
        <end position="125"/>
    </location>
</feature>
<evidence type="ECO:0000313" key="3">
    <source>
        <dbReference type="EMBL" id="KAJ8762858.1"/>
    </source>
</evidence>
<dbReference type="PANTHER" id="PTHR36794">
    <property type="entry name" value="TRANSMEMBRANE PROTEIN"/>
    <property type="match status" value="1"/>
</dbReference>
<dbReference type="AlphaFoldDB" id="A0AAV8T9E2"/>
<gene>
    <name evidence="3" type="ORF">K2173_022987</name>
</gene>
<dbReference type="EMBL" id="JAIWQS010000006">
    <property type="protein sequence ID" value="KAJ8762858.1"/>
    <property type="molecule type" value="Genomic_DNA"/>
</dbReference>
<keyword evidence="2" id="KW-0472">Membrane</keyword>
<reference evidence="3 4" key="1">
    <citation type="submission" date="2021-09" db="EMBL/GenBank/DDBJ databases">
        <title>Genomic insights and catalytic innovation underlie evolution of tropane alkaloids biosynthesis.</title>
        <authorList>
            <person name="Wang Y.-J."/>
            <person name="Tian T."/>
            <person name="Huang J.-P."/>
            <person name="Huang S.-X."/>
        </authorList>
    </citation>
    <scope>NUCLEOTIDE SEQUENCE [LARGE SCALE GENOMIC DNA]</scope>
    <source>
        <strain evidence="3">KIB-2018</strain>
        <tissue evidence="3">Leaf</tissue>
    </source>
</reference>
<evidence type="ECO:0000313" key="4">
    <source>
        <dbReference type="Proteomes" id="UP001159364"/>
    </source>
</evidence>
<feature type="compositionally biased region" description="Basic and acidic residues" evidence="1">
    <location>
        <begin position="1"/>
        <end position="14"/>
    </location>
</feature>
<keyword evidence="4" id="KW-1185">Reference proteome</keyword>
<feature type="region of interest" description="Disordered" evidence="1">
    <location>
        <begin position="83"/>
        <end position="150"/>
    </location>
</feature>
<dbReference type="PANTHER" id="PTHR36794:SF1">
    <property type="entry name" value="TRANSMEMBRANE PROTEIN"/>
    <property type="match status" value="1"/>
</dbReference>
<keyword evidence="2" id="KW-0812">Transmembrane</keyword>
<sequence>MSASKEVREEEDQRTANVPSGLTENVLDRYRKLKEHAETYPYVWASYIVVYGGLGLWFTYRWRKLRKTEDRVRALQEQLRQLAENEEHANSASSIKRSPPITSTTGKVSPRINSSSTGKVSPPFNSSTGMVSPSSSSFETTSPSADKISK</sequence>
<protein>
    <recommendedName>
        <fullName evidence="5">Transmembrane protein</fullName>
    </recommendedName>
</protein>
<evidence type="ECO:0008006" key="5">
    <source>
        <dbReference type="Google" id="ProtNLM"/>
    </source>
</evidence>